<evidence type="ECO:0000313" key="3">
    <source>
        <dbReference type="Proteomes" id="UP001358324"/>
    </source>
</evidence>
<gene>
    <name evidence="2" type="ORF">V3391_04490</name>
</gene>
<dbReference type="RefSeq" id="WP_332077205.1">
    <property type="nucleotide sequence ID" value="NZ_JAZHBM010000001.1"/>
</dbReference>
<proteinExistence type="predicted"/>
<organism evidence="2 3">
    <name type="scientific">Luteimonas flava</name>
    <dbReference type="NCBI Taxonomy" id="3115822"/>
    <lineage>
        <taxon>Bacteria</taxon>
        <taxon>Pseudomonadati</taxon>
        <taxon>Pseudomonadota</taxon>
        <taxon>Gammaproteobacteria</taxon>
        <taxon>Lysobacterales</taxon>
        <taxon>Lysobacteraceae</taxon>
        <taxon>Luteimonas</taxon>
    </lineage>
</organism>
<comment type="caution">
    <text evidence="2">The sequence shown here is derived from an EMBL/GenBank/DDBJ whole genome shotgun (WGS) entry which is preliminary data.</text>
</comment>
<dbReference type="EMBL" id="JAZHBM010000001">
    <property type="protein sequence ID" value="MEF3081468.1"/>
    <property type="molecule type" value="Genomic_DNA"/>
</dbReference>
<keyword evidence="3" id="KW-1185">Reference proteome</keyword>
<evidence type="ECO:0000313" key="2">
    <source>
        <dbReference type="EMBL" id="MEF3081468.1"/>
    </source>
</evidence>
<evidence type="ECO:0008006" key="4">
    <source>
        <dbReference type="Google" id="ProtNLM"/>
    </source>
</evidence>
<sequence>MRRRLAAGALLLAAAGASGVASAKDTCPLQTLYALTQASLLPAGDDVPLVAEACKVWPYDESLALAAVAYPLPVSDADGRVLRLVIAVLGAQEADIRAVHETDLTEDAAFALIEDGLMLDTARYDLARGVRAFGVKVRSSAPGPSCPDGRVNDALTLYVRDGEALRPVFNSYTDFWARVEGEPCSWAQGQRLVTEEAAFTIGVERSAHHGFADLRVTANVARIESAATTDAEQTVRRRDSRVVRYDGTRYDTSVLQNGFFWTQAPEDE</sequence>
<dbReference type="Proteomes" id="UP001358324">
    <property type="component" value="Unassembled WGS sequence"/>
</dbReference>
<keyword evidence="1" id="KW-0732">Signal</keyword>
<feature type="chain" id="PRO_5045412752" description="Lipoprotein" evidence="1">
    <location>
        <begin position="24"/>
        <end position="268"/>
    </location>
</feature>
<name>A0ABU7WC76_9GAMM</name>
<evidence type="ECO:0000256" key="1">
    <source>
        <dbReference type="SAM" id="SignalP"/>
    </source>
</evidence>
<accession>A0ABU7WC76</accession>
<protein>
    <recommendedName>
        <fullName evidence="4">Lipoprotein</fullName>
    </recommendedName>
</protein>
<reference evidence="2 3" key="1">
    <citation type="submission" date="2024-01" db="EMBL/GenBank/DDBJ databases">
        <title>Novel species of the genus Luteimonas isolated from rivers.</title>
        <authorList>
            <person name="Lu H."/>
        </authorList>
    </citation>
    <scope>NUCLEOTIDE SEQUENCE [LARGE SCALE GENOMIC DNA]</scope>
    <source>
        <strain evidence="2 3">SMYT11W</strain>
    </source>
</reference>
<feature type="signal peptide" evidence="1">
    <location>
        <begin position="1"/>
        <end position="23"/>
    </location>
</feature>